<dbReference type="Pfam" id="PF01131">
    <property type="entry name" value="Topoisom_bac"/>
    <property type="match status" value="1"/>
</dbReference>
<keyword evidence="6" id="KW-0547">Nucleotide-binding</keyword>
<dbReference type="GO" id="GO:0005524">
    <property type="term" value="F:ATP binding"/>
    <property type="evidence" value="ECO:0007669"/>
    <property type="project" value="UniProtKB-KW"/>
</dbReference>
<feature type="domain" description="Helicase C-terminal" evidence="16">
    <location>
        <begin position="457"/>
        <end position="613"/>
    </location>
</feature>
<keyword evidence="9" id="KW-0067">ATP-binding</keyword>
<evidence type="ECO:0000256" key="7">
    <source>
        <dbReference type="ARBA" id="ARBA00022801"/>
    </source>
</evidence>
<dbReference type="EMBL" id="LSRX01001645">
    <property type="protein sequence ID" value="OLP78213.1"/>
    <property type="molecule type" value="Genomic_DNA"/>
</dbReference>
<feature type="compositionally biased region" description="Basic residues" evidence="13">
    <location>
        <begin position="54"/>
        <end position="63"/>
    </location>
</feature>
<evidence type="ECO:0000256" key="8">
    <source>
        <dbReference type="ARBA" id="ARBA00022806"/>
    </source>
</evidence>
<keyword evidence="7" id="KW-0378">Hydrolase</keyword>
<dbReference type="PROSITE" id="PS00039">
    <property type="entry name" value="DEAD_ATP_HELICASE"/>
    <property type="match status" value="1"/>
</dbReference>
<evidence type="ECO:0000256" key="3">
    <source>
        <dbReference type="ARBA" id="ARBA00012552"/>
    </source>
</evidence>
<evidence type="ECO:0000256" key="10">
    <source>
        <dbReference type="ARBA" id="ARBA00023235"/>
    </source>
</evidence>
<dbReference type="PROSITE" id="PS50880">
    <property type="entry name" value="TOPRIM"/>
    <property type="match status" value="1"/>
</dbReference>
<evidence type="ECO:0000259" key="16">
    <source>
        <dbReference type="PROSITE" id="PS51194"/>
    </source>
</evidence>
<dbReference type="OrthoDB" id="440740at2759"/>
<evidence type="ECO:0000259" key="15">
    <source>
        <dbReference type="PROSITE" id="PS51192"/>
    </source>
</evidence>
<dbReference type="SUPFAM" id="SSF52540">
    <property type="entry name" value="P-loop containing nucleoside triphosphate hydrolases"/>
    <property type="match status" value="1"/>
</dbReference>
<dbReference type="SMART" id="SM00493">
    <property type="entry name" value="TOPRIM"/>
    <property type="match status" value="1"/>
</dbReference>
<dbReference type="Gene3D" id="3.40.50.300">
    <property type="entry name" value="P-loop containing nucleotide triphosphate hydrolases"/>
    <property type="match status" value="2"/>
</dbReference>
<comment type="subcellular location">
    <subcellularLocation>
        <location evidence="1">Nucleus</location>
        <location evidence="1">Nucleolus</location>
    </subcellularLocation>
</comment>
<dbReference type="PANTHER" id="PTHR47958">
    <property type="entry name" value="ATP-DEPENDENT RNA HELICASE DBP3"/>
    <property type="match status" value="1"/>
</dbReference>
<keyword evidence="11" id="KW-0539">Nucleus</keyword>
<keyword evidence="10" id="KW-0413">Isomerase</keyword>
<feature type="region of interest" description="Disordered" evidence="13">
    <location>
        <begin position="957"/>
        <end position="990"/>
    </location>
</feature>
<dbReference type="SUPFAM" id="SSF56712">
    <property type="entry name" value="Prokaryotic type I DNA topoisomerase"/>
    <property type="match status" value="1"/>
</dbReference>
<dbReference type="InterPro" id="IPR023405">
    <property type="entry name" value="Topo_IA_core_domain"/>
</dbReference>
<evidence type="ECO:0000256" key="11">
    <source>
        <dbReference type="ARBA" id="ARBA00023242"/>
    </source>
</evidence>
<keyword evidence="18" id="KW-1185">Reference proteome</keyword>
<dbReference type="Proteomes" id="UP000186817">
    <property type="component" value="Unassembled WGS sequence"/>
</dbReference>
<accession>A0A1Q9C5K7</accession>
<dbReference type="Pfam" id="PF00271">
    <property type="entry name" value="Helicase_C"/>
    <property type="match status" value="1"/>
</dbReference>
<evidence type="ECO:0000256" key="5">
    <source>
        <dbReference type="ARBA" id="ARBA00022552"/>
    </source>
</evidence>
<evidence type="ECO:0000256" key="9">
    <source>
        <dbReference type="ARBA" id="ARBA00022840"/>
    </source>
</evidence>
<dbReference type="InterPro" id="IPR003601">
    <property type="entry name" value="Topo_IA_2"/>
</dbReference>
<evidence type="ECO:0000256" key="4">
    <source>
        <dbReference type="ARBA" id="ARBA00022517"/>
    </source>
</evidence>
<dbReference type="Gene3D" id="1.10.460.10">
    <property type="entry name" value="Topoisomerase I, domain 2"/>
    <property type="match status" value="1"/>
</dbReference>
<reference evidence="17 18" key="1">
    <citation type="submission" date="2016-02" db="EMBL/GenBank/DDBJ databases">
        <title>Genome analysis of coral dinoflagellate symbionts highlights evolutionary adaptations to a symbiotic lifestyle.</title>
        <authorList>
            <person name="Aranda M."/>
            <person name="Li Y."/>
            <person name="Liew Y.J."/>
            <person name="Baumgarten S."/>
            <person name="Simakov O."/>
            <person name="Wilson M."/>
            <person name="Piel J."/>
            <person name="Ashoor H."/>
            <person name="Bougouffa S."/>
            <person name="Bajic V.B."/>
            <person name="Ryu T."/>
            <person name="Ravasi T."/>
            <person name="Bayer T."/>
            <person name="Micklem G."/>
            <person name="Kim H."/>
            <person name="Bhak J."/>
            <person name="Lajeunesse T.C."/>
            <person name="Voolstra C.R."/>
        </authorList>
    </citation>
    <scope>NUCLEOTIDE SEQUENCE [LARGE SCALE GENOMIC DNA]</scope>
    <source>
        <strain evidence="17 18">CCMP2467</strain>
    </source>
</reference>
<dbReference type="SMART" id="SM00487">
    <property type="entry name" value="DEXDc"/>
    <property type="match status" value="1"/>
</dbReference>
<sequence length="1405" mass="153975">MLRIVRLGPIGHDRQKKGAEKEGTAELKSGPHFGRASRHAEVRTPASSMLKPTCKSRAKAKVKAKAEAKSEAWKLGARAKSSAKPTPGPAAAASAAGAGKPKVLVAPSKISAGAAPPPKAPAKATPPKEPPPTKAARPSVSHGSTAGLEAALQSSIGRGTKRVAPEGDDFAAMAAAVKHHKSATPKVKALAEVVCPDYDERDPYRLAQGIRAWATQGDKAVPAPWATFPDARMPAELSRAFYGFGFAAPTPIQAQVWPVACQGLDVIGIARTGSGKTLAYLYPAYLWMGSHRGSGVRSLILAPTRELATQIHEEAAKFAAAAKFTSACVYGGVPKKEQLPLVRAGAPILVATPGRLNDFLESRQISLQSVGYLVFDEADRMLDMGFEPQIRDIVKQLPRRRQTLMFSATWPEEVQALAHDFLQEPIHIQVGDPTALQANEDISQQVVVLTPDQKDEMLLKAVRSTRSQERVLVFVAMKKNCDLVARTLRKNGVVANAMHSDKDQQEREEALQQLRSGAARVLVATDVAARGLDVKGIALVVNYDPANSTEDHVHRIGRTGRAGQKGRSMTFLTRSGEDAYKAVGIAEVMEKVGDTWRCVFAVGAFPRSFGALSRLVLDCDITKVDRVRQRQAQARQSDQRWEVLMVAEKPSVAKLVAELLAIRASPMAAFASAKDGRPPDLADLFYANVKKTVEGAEHIQELASEAEYLALWLDCDREGENICYEAGGDIALQHHPGGENVYRAHFSALTQTAFKTLGRPDKQLAMAVDARQELDLKIGVTFTRLMTRTFLNYAKEKFRVWDQTCLSYGPCQTPTLWFCVESSLHEREKEIEQFQRQDIFTPTVNIEDYPVDLSWEEDEFSKGKEWRLYDYVTRHFIASLMDDAEYDAGFTPEFHASAVLLTVREPRKLEEIDWQMPDMAEGDQLSVDEVAVTRDTTKNVVDRHYVMICGPGADGQRGEVISKGGKGKGRKGKGKGAKGEDGRPASRHMVPTPMGLSLLAAFEELDAQRCARKSRVEGWLEQVAQIAEGLLDKPDVTAQNLDLFHSKFLKFRDSWQQRRQHRGMQCVELPVLDNISSLDRFFMRKDQMAQSWSGESWGGENKWHKWDGQGKGQNKGVKRKGGKKPLQWRRLEHNHAHAVEIMQGCSMSIAPTAVKRKDQMKHRVPACNHIFCSSNFKRAGTKRKQSIARNPQPCAAASGPIGPMLPSVAAIPSSSGGLLNASFSCPPQPLHRLAGEWRLFVNSGAVRDISISAPTPYAAVLAAVSTGAERLPSALLRREFATIGLSGAMVKYTEAATDVLFPGIGVLDDDKKIEVRRYRIFSRFCQNAGMLKLEDLEAASADSSEIHLQAVALRRGPSLPDLAVPFVVPGHLFVQAIYTVQALGSWNIAAFAARLGGRRLRLIPE</sequence>
<dbReference type="Pfam" id="PF00270">
    <property type="entry name" value="DEAD"/>
    <property type="match status" value="1"/>
</dbReference>
<feature type="region of interest" description="Disordered" evidence="13">
    <location>
        <begin position="1"/>
        <end position="144"/>
    </location>
</feature>
<dbReference type="InterPro" id="IPR006171">
    <property type="entry name" value="TOPRIM_dom"/>
</dbReference>
<feature type="region of interest" description="Disordered" evidence="13">
    <location>
        <begin position="1093"/>
        <end position="1125"/>
    </location>
</feature>
<name>A0A1Q9C5K7_SYMMI</name>
<dbReference type="PROSITE" id="PS51194">
    <property type="entry name" value="HELICASE_CTER"/>
    <property type="match status" value="1"/>
</dbReference>
<dbReference type="GO" id="GO:0016787">
    <property type="term" value="F:hydrolase activity"/>
    <property type="evidence" value="ECO:0007669"/>
    <property type="project" value="UniProtKB-KW"/>
</dbReference>
<comment type="caution">
    <text evidence="17">The sequence shown here is derived from an EMBL/GenBank/DDBJ whole genome shotgun (WGS) entry which is preliminary data.</text>
</comment>
<dbReference type="Gene3D" id="3.40.50.140">
    <property type="match status" value="1"/>
</dbReference>
<dbReference type="InterPro" id="IPR000629">
    <property type="entry name" value="RNA-helicase_DEAD-box_CS"/>
</dbReference>
<comment type="function">
    <text evidence="12">ATP-dependent RNA helicase required for 60S ribosomal subunit synthesis. Involved in efficient pre-rRNA processing, predominantly at site A3, which is necessary for the normal formation of 25S and 5.8S rRNAs.</text>
</comment>
<evidence type="ECO:0000313" key="17">
    <source>
        <dbReference type="EMBL" id="OLP78213.1"/>
    </source>
</evidence>
<feature type="domain" description="Helicase ATP-binding" evidence="15">
    <location>
        <begin position="257"/>
        <end position="428"/>
    </location>
</feature>
<evidence type="ECO:0000256" key="12">
    <source>
        <dbReference type="ARBA" id="ARBA00037449"/>
    </source>
</evidence>
<feature type="non-terminal residue" evidence="17">
    <location>
        <position position="1405"/>
    </location>
</feature>
<evidence type="ECO:0000256" key="13">
    <source>
        <dbReference type="SAM" id="MobiDB-lite"/>
    </source>
</evidence>
<feature type="domain" description="Toprim" evidence="14">
    <location>
        <begin position="642"/>
        <end position="747"/>
    </location>
</feature>
<dbReference type="GO" id="GO:0006265">
    <property type="term" value="P:DNA topological change"/>
    <property type="evidence" value="ECO:0007669"/>
    <property type="project" value="InterPro"/>
</dbReference>
<evidence type="ECO:0000256" key="6">
    <source>
        <dbReference type="ARBA" id="ARBA00022741"/>
    </source>
</evidence>
<comment type="similarity">
    <text evidence="2">Belongs to the DEAD box helicase family. DDX5/DBP2 subfamily.</text>
</comment>
<keyword evidence="8 17" id="KW-0347">Helicase</keyword>
<dbReference type="GO" id="GO:0003916">
    <property type="term" value="F:DNA topoisomerase activity"/>
    <property type="evidence" value="ECO:0007669"/>
    <property type="project" value="InterPro"/>
</dbReference>
<proteinExistence type="inferred from homology"/>
<feature type="compositionally biased region" description="Basic and acidic residues" evidence="13">
    <location>
        <begin position="11"/>
        <end position="25"/>
    </location>
</feature>
<gene>
    <name evidence="17" type="primary">RH46</name>
    <name evidence="17" type="ORF">AK812_SmicGene41637</name>
</gene>
<evidence type="ECO:0000259" key="14">
    <source>
        <dbReference type="PROSITE" id="PS50880"/>
    </source>
</evidence>
<dbReference type="InterPro" id="IPR011545">
    <property type="entry name" value="DEAD/DEAH_box_helicase_dom"/>
</dbReference>
<dbReference type="SMART" id="SM00436">
    <property type="entry name" value="TOP1Bc"/>
    <property type="match status" value="1"/>
</dbReference>
<evidence type="ECO:0000256" key="2">
    <source>
        <dbReference type="ARBA" id="ARBA00009334"/>
    </source>
</evidence>
<dbReference type="GO" id="GO:0003724">
    <property type="term" value="F:RNA helicase activity"/>
    <property type="evidence" value="ECO:0007669"/>
    <property type="project" value="UniProtKB-EC"/>
</dbReference>
<feature type="compositionally biased region" description="Basic residues" evidence="13">
    <location>
        <begin position="965"/>
        <end position="976"/>
    </location>
</feature>
<dbReference type="InterPro" id="IPR001650">
    <property type="entry name" value="Helicase_C-like"/>
</dbReference>
<keyword evidence="4" id="KW-0690">Ribosome biogenesis</keyword>
<organism evidence="17 18">
    <name type="scientific">Symbiodinium microadriaticum</name>
    <name type="common">Dinoflagellate</name>
    <name type="synonym">Zooxanthella microadriatica</name>
    <dbReference type="NCBI Taxonomy" id="2951"/>
    <lineage>
        <taxon>Eukaryota</taxon>
        <taxon>Sar</taxon>
        <taxon>Alveolata</taxon>
        <taxon>Dinophyceae</taxon>
        <taxon>Suessiales</taxon>
        <taxon>Symbiodiniaceae</taxon>
        <taxon>Symbiodinium</taxon>
    </lineage>
</organism>
<dbReference type="PROSITE" id="PS51192">
    <property type="entry name" value="HELICASE_ATP_BIND_1"/>
    <property type="match status" value="1"/>
</dbReference>
<protein>
    <recommendedName>
        <fullName evidence="3">RNA helicase</fullName>
        <ecNumber evidence="3">3.6.4.13</ecNumber>
    </recommendedName>
</protein>
<dbReference type="InterPro" id="IPR013497">
    <property type="entry name" value="Topo_IA_cen"/>
</dbReference>
<feature type="compositionally biased region" description="Low complexity" evidence="13">
    <location>
        <begin position="79"/>
        <end position="114"/>
    </location>
</feature>
<keyword evidence="5" id="KW-0698">rRNA processing</keyword>
<evidence type="ECO:0000313" key="18">
    <source>
        <dbReference type="Proteomes" id="UP000186817"/>
    </source>
</evidence>
<dbReference type="InterPro" id="IPR014001">
    <property type="entry name" value="Helicase_ATP-bd"/>
</dbReference>
<evidence type="ECO:0000256" key="1">
    <source>
        <dbReference type="ARBA" id="ARBA00004604"/>
    </source>
</evidence>
<feature type="compositionally biased region" description="Basic residues" evidence="13">
    <location>
        <begin position="1116"/>
        <end position="1125"/>
    </location>
</feature>
<dbReference type="CDD" id="cd00268">
    <property type="entry name" value="DEADc"/>
    <property type="match status" value="1"/>
</dbReference>
<dbReference type="GO" id="GO:0003677">
    <property type="term" value="F:DNA binding"/>
    <property type="evidence" value="ECO:0007669"/>
    <property type="project" value="InterPro"/>
</dbReference>
<dbReference type="InterPro" id="IPR044742">
    <property type="entry name" value="DEAD/DEAH_RhlB"/>
</dbReference>
<dbReference type="EC" id="3.6.4.13" evidence="3"/>
<dbReference type="InterPro" id="IPR027417">
    <property type="entry name" value="P-loop_NTPase"/>
</dbReference>
<dbReference type="SMART" id="SM00490">
    <property type="entry name" value="HELICc"/>
    <property type="match status" value="1"/>
</dbReference>
<dbReference type="CDD" id="cd18787">
    <property type="entry name" value="SF2_C_DEAD"/>
    <property type="match status" value="1"/>
</dbReference>
<dbReference type="Pfam" id="PF01751">
    <property type="entry name" value="Toprim"/>
    <property type="match status" value="1"/>
</dbReference>
<dbReference type="InterPro" id="IPR013824">
    <property type="entry name" value="Topo_IA_cen_sub1"/>
</dbReference>